<dbReference type="AlphaFoldDB" id="A0A2P2NBR6"/>
<accession>A0A2P2NBR6</accession>
<name>A0A2P2NBR6_RHIMU</name>
<protein>
    <submittedName>
        <fullName evidence="1">Uncharacterized protein</fullName>
    </submittedName>
</protein>
<proteinExistence type="predicted"/>
<dbReference type="EMBL" id="GGEC01059420">
    <property type="protein sequence ID" value="MBX39904.1"/>
    <property type="molecule type" value="Transcribed_RNA"/>
</dbReference>
<evidence type="ECO:0000313" key="1">
    <source>
        <dbReference type="EMBL" id="MBX39904.1"/>
    </source>
</evidence>
<reference evidence="1" key="1">
    <citation type="submission" date="2018-02" db="EMBL/GenBank/DDBJ databases">
        <title>Rhizophora mucronata_Transcriptome.</title>
        <authorList>
            <person name="Meera S.P."/>
            <person name="Sreeshan A."/>
            <person name="Augustine A."/>
        </authorList>
    </citation>
    <scope>NUCLEOTIDE SEQUENCE</scope>
    <source>
        <tissue evidence="1">Leaf</tissue>
    </source>
</reference>
<sequence>MRIISIYIKPKSCTRFSLQCSSGRA</sequence>
<organism evidence="1">
    <name type="scientific">Rhizophora mucronata</name>
    <name type="common">Asiatic mangrove</name>
    <dbReference type="NCBI Taxonomy" id="61149"/>
    <lineage>
        <taxon>Eukaryota</taxon>
        <taxon>Viridiplantae</taxon>
        <taxon>Streptophyta</taxon>
        <taxon>Embryophyta</taxon>
        <taxon>Tracheophyta</taxon>
        <taxon>Spermatophyta</taxon>
        <taxon>Magnoliopsida</taxon>
        <taxon>eudicotyledons</taxon>
        <taxon>Gunneridae</taxon>
        <taxon>Pentapetalae</taxon>
        <taxon>rosids</taxon>
        <taxon>fabids</taxon>
        <taxon>Malpighiales</taxon>
        <taxon>Rhizophoraceae</taxon>
        <taxon>Rhizophora</taxon>
    </lineage>
</organism>